<accession>A0A1M6NCG5</accession>
<evidence type="ECO:0000313" key="3">
    <source>
        <dbReference type="Proteomes" id="UP000184465"/>
    </source>
</evidence>
<dbReference type="EMBL" id="FRAG01000016">
    <property type="protein sequence ID" value="SHJ93410.1"/>
    <property type="molecule type" value="Genomic_DNA"/>
</dbReference>
<dbReference type="PANTHER" id="PTHR39341">
    <property type="entry name" value="BSL7085 PROTEIN"/>
    <property type="match status" value="1"/>
</dbReference>
<dbReference type="Pfam" id="PF08984">
    <property type="entry name" value="DUF1858"/>
    <property type="match status" value="1"/>
</dbReference>
<dbReference type="InterPro" id="IPR038062">
    <property type="entry name" value="ScdA-like_N_sf"/>
</dbReference>
<dbReference type="RefSeq" id="WP_073148840.1">
    <property type="nucleotide sequence ID" value="NZ_FRAG01000016.1"/>
</dbReference>
<keyword evidence="3" id="KW-1185">Reference proteome</keyword>
<dbReference type="PANTHER" id="PTHR39341:SF1">
    <property type="entry name" value="DUF1858 DOMAIN-CONTAINING PROTEIN"/>
    <property type="match status" value="1"/>
</dbReference>
<dbReference type="STRING" id="1121301.SAMN02745912_01675"/>
<protein>
    <submittedName>
        <fullName evidence="2">Hybrid cluster protein-associated redox disulfide domain-containing protein</fullName>
    </submittedName>
</protein>
<proteinExistence type="predicted"/>
<dbReference type="OrthoDB" id="15017at2"/>
<dbReference type="NCBIfam" id="TIGR03980">
    <property type="entry name" value="prismane_assoc"/>
    <property type="match status" value="1"/>
</dbReference>
<gene>
    <name evidence="2" type="ORF">SAMN02745912_01675</name>
</gene>
<feature type="domain" description="DUF1858" evidence="1">
    <location>
        <begin position="4"/>
        <end position="57"/>
    </location>
</feature>
<dbReference type="InterPro" id="IPR023883">
    <property type="entry name" value="CHP03980_redox-disulphide"/>
</dbReference>
<sequence>MAKITKDTVIAEVLMMNRGTAPIFIKHGLHCLGCAGANMESINDAAKVHEVDVDTLVNDLNEYLENQGE</sequence>
<dbReference type="AlphaFoldDB" id="A0A1M6NCG5"/>
<evidence type="ECO:0000313" key="2">
    <source>
        <dbReference type="EMBL" id="SHJ93410.1"/>
    </source>
</evidence>
<dbReference type="Gene3D" id="1.10.3910.10">
    <property type="entry name" value="SP0561-like"/>
    <property type="match status" value="1"/>
</dbReference>
<dbReference type="SUPFAM" id="SSF140683">
    <property type="entry name" value="SP0561-like"/>
    <property type="match status" value="1"/>
</dbReference>
<name>A0A1M6NCG5_PARC5</name>
<dbReference type="Proteomes" id="UP000184465">
    <property type="component" value="Unassembled WGS sequence"/>
</dbReference>
<organism evidence="2 3">
    <name type="scientific">Paramaledivibacter caminithermalis (strain DSM 15212 / CIP 107654 / DViRD3)</name>
    <name type="common">Clostridium caminithermale</name>
    <dbReference type="NCBI Taxonomy" id="1121301"/>
    <lineage>
        <taxon>Bacteria</taxon>
        <taxon>Bacillati</taxon>
        <taxon>Bacillota</taxon>
        <taxon>Clostridia</taxon>
        <taxon>Peptostreptococcales</taxon>
        <taxon>Caminicellaceae</taxon>
        <taxon>Paramaledivibacter</taxon>
    </lineage>
</organism>
<evidence type="ECO:0000259" key="1">
    <source>
        <dbReference type="Pfam" id="PF08984"/>
    </source>
</evidence>
<dbReference type="InterPro" id="IPR015077">
    <property type="entry name" value="DUF1858"/>
</dbReference>
<reference evidence="2 3" key="1">
    <citation type="submission" date="2016-11" db="EMBL/GenBank/DDBJ databases">
        <authorList>
            <person name="Jaros S."/>
            <person name="Januszkiewicz K."/>
            <person name="Wedrychowicz H."/>
        </authorList>
    </citation>
    <scope>NUCLEOTIDE SEQUENCE [LARGE SCALE GENOMIC DNA]</scope>
    <source>
        <strain evidence="2 3">DSM 15212</strain>
    </source>
</reference>